<evidence type="ECO:0000313" key="2">
    <source>
        <dbReference type="EMBL" id="KAF2155515.1"/>
    </source>
</evidence>
<evidence type="ECO:0000256" key="1">
    <source>
        <dbReference type="SAM" id="SignalP"/>
    </source>
</evidence>
<evidence type="ECO:0000313" key="3">
    <source>
        <dbReference type="Proteomes" id="UP000799439"/>
    </source>
</evidence>
<feature type="chain" id="PRO_5040255019" evidence="1">
    <location>
        <begin position="18"/>
        <end position="355"/>
    </location>
</feature>
<dbReference type="Proteomes" id="UP000799439">
    <property type="component" value="Unassembled WGS sequence"/>
</dbReference>
<keyword evidence="3" id="KW-1185">Reference proteome</keyword>
<protein>
    <submittedName>
        <fullName evidence="2">Uncharacterized protein</fullName>
    </submittedName>
</protein>
<accession>A0A9P4J9B8</accession>
<feature type="signal peptide" evidence="1">
    <location>
        <begin position="1"/>
        <end position="17"/>
    </location>
</feature>
<comment type="caution">
    <text evidence="2">The sequence shown here is derived from an EMBL/GenBank/DDBJ whole genome shotgun (WGS) entry which is preliminary data.</text>
</comment>
<reference evidence="2" key="1">
    <citation type="journal article" date="2020" name="Stud. Mycol.">
        <title>101 Dothideomycetes genomes: a test case for predicting lifestyles and emergence of pathogens.</title>
        <authorList>
            <person name="Haridas S."/>
            <person name="Albert R."/>
            <person name="Binder M."/>
            <person name="Bloem J."/>
            <person name="Labutti K."/>
            <person name="Salamov A."/>
            <person name="Andreopoulos B."/>
            <person name="Baker S."/>
            <person name="Barry K."/>
            <person name="Bills G."/>
            <person name="Bluhm B."/>
            <person name="Cannon C."/>
            <person name="Castanera R."/>
            <person name="Culley D."/>
            <person name="Daum C."/>
            <person name="Ezra D."/>
            <person name="Gonzalez J."/>
            <person name="Henrissat B."/>
            <person name="Kuo A."/>
            <person name="Liang C."/>
            <person name="Lipzen A."/>
            <person name="Lutzoni F."/>
            <person name="Magnuson J."/>
            <person name="Mondo S."/>
            <person name="Nolan M."/>
            <person name="Ohm R."/>
            <person name="Pangilinan J."/>
            <person name="Park H.-J."/>
            <person name="Ramirez L."/>
            <person name="Alfaro M."/>
            <person name="Sun H."/>
            <person name="Tritt A."/>
            <person name="Yoshinaga Y."/>
            <person name="Zwiers L.-H."/>
            <person name="Turgeon B."/>
            <person name="Goodwin S."/>
            <person name="Spatafora J."/>
            <person name="Crous P."/>
            <person name="Grigoriev I."/>
        </authorList>
    </citation>
    <scope>NUCLEOTIDE SEQUENCE</scope>
    <source>
        <strain evidence="2">CBS 260.36</strain>
    </source>
</reference>
<keyword evidence="1" id="KW-0732">Signal</keyword>
<dbReference type="AlphaFoldDB" id="A0A9P4J9B8"/>
<organism evidence="2 3">
    <name type="scientific">Myriangium duriaei CBS 260.36</name>
    <dbReference type="NCBI Taxonomy" id="1168546"/>
    <lineage>
        <taxon>Eukaryota</taxon>
        <taxon>Fungi</taxon>
        <taxon>Dikarya</taxon>
        <taxon>Ascomycota</taxon>
        <taxon>Pezizomycotina</taxon>
        <taxon>Dothideomycetes</taxon>
        <taxon>Dothideomycetidae</taxon>
        <taxon>Myriangiales</taxon>
        <taxon>Myriangiaceae</taxon>
        <taxon>Myriangium</taxon>
    </lineage>
</organism>
<name>A0A9P4J9B8_9PEZI</name>
<sequence length="355" mass="38382">MKISIIISIFVTTLGSAVVVTPREDPVNPRSDLSLSQHPPVYELTEVSGKLDSYLDVPKSLVNSDINVGGTNALVVSPALGLGTLLGAVVNRLIYFAAAKIAKTLVKAVLDKLLKNKKMGEKDQATIGFVQQSLEKITAIILTKAVGKAKKPAKKLINVGADAGGKVKRDTIEGIHPMSLVTWDLSDDEAHREGNIFHSRAVIDDNLRAHMLAQGLGNVTFAHHSTPEMTVPFLAYQHDDGSLHYHWRPMDEPGLSRRGPDDKHYPFFDAGGAGFKISAEIATGPKTTVISAKDAAAIANLMVKDFLTQRTGASFVGYQEQSKTDKTVGHRLCFIAEDAKFALKNELDKCFGKGK</sequence>
<proteinExistence type="predicted"/>
<dbReference type="EMBL" id="ML996082">
    <property type="protein sequence ID" value="KAF2155515.1"/>
    <property type="molecule type" value="Genomic_DNA"/>
</dbReference>
<gene>
    <name evidence="2" type="ORF">K461DRAFT_74817</name>
</gene>